<dbReference type="AlphaFoldDB" id="Q1LHZ6"/>
<dbReference type="InterPro" id="IPR027802">
    <property type="entry name" value="Multi-ubiquitin_dom"/>
</dbReference>
<organism evidence="2 3">
    <name type="scientific">Cupriavidus metallidurans (strain ATCC 43123 / DSM 2839 / NBRC 102507 / CH34)</name>
    <name type="common">Ralstonia metallidurans</name>
    <dbReference type="NCBI Taxonomy" id="266264"/>
    <lineage>
        <taxon>Bacteria</taxon>
        <taxon>Pseudomonadati</taxon>
        <taxon>Pseudomonadota</taxon>
        <taxon>Betaproteobacteria</taxon>
        <taxon>Burkholderiales</taxon>
        <taxon>Burkholderiaceae</taxon>
        <taxon>Cupriavidus</taxon>
    </lineage>
</organism>
<reference evidence="3" key="1">
    <citation type="journal article" date="2010" name="PLoS ONE">
        <title>The complete genome sequence of Cupriavidus metallidurans strain CH34, a master survivalist in harsh and anthropogenic environments.</title>
        <authorList>
            <person name="Janssen P.J."/>
            <person name="Van Houdt R."/>
            <person name="Moors H."/>
            <person name="Monsieurs P."/>
            <person name="Morin N."/>
            <person name="Michaux A."/>
            <person name="Benotmane M.A."/>
            <person name="Leys N."/>
            <person name="Vallaeys T."/>
            <person name="Lapidus A."/>
            <person name="Monchy S."/>
            <person name="Medigue C."/>
            <person name="Taghavi S."/>
            <person name="McCorkle S."/>
            <person name="Dunn J."/>
            <person name="van der Lelie D."/>
            <person name="Mergeay M."/>
        </authorList>
    </citation>
    <scope>NUCLEOTIDE SEQUENCE [LARGE SCALE GENOMIC DNA]</scope>
    <source>
        <strain evidence="3">ATCC 43123 / DSM 2839 / NBRC 102507 / CH34</strain>
    </source>
</reference>
<dbReference type="eggNOG" id="ENOG502Z7JB">
    <property type="taxonomic scope" value="Bacteria"/>
</dbReference>
<dbReference type="KEGG" id="rme:Rmet_3358"/>
<accession>Q1LHZ6</accession>
<dbReference type="EMBL" id="CP000352">
    <property type="protein sequence ID" value="ABF10230.1"/>
    <property type="molecule type" value="Genomic_DNA"/>
</dbReference>
<dbReference type="Pfam" id="PF14452">
    <property type="entry name" value="Multi_ubiq"/>
    <property type="match status" value="3"/>
</dbReference>
<keyword evidence="3" id="KW-1185">Reference proteome</keyword>
<evidence type="ECO:0000313" key="3">
    <source>
        <dbReference type="Proteomes" id="UP000002429"/>
    </source>
</evidence>
<protein>
    <recommendedName>
        <fullName evidence="1">Multi-ubiquitin domain-containing protein</fullName>
    </recommendedName>
</protein>
<evidence type="ECO:0000259" key="1">
    <source>
        <dbReference type="Pfam" id="PF14452"/>
    </source>
</evidence>
<dbReference type="Proteomes" id="UP000002429">
    <property type="component" value="Chromosome"/>
</dbReference>
<proteinExistence type="predicted"/>
<dbReference type="STRING" id="266264.Rmet_3358"/>
<gene>
    <name evidence="2" type="ordered locus">Rmet_3358</name>
</gene>
<feature type="domain" description="Multi-ubiquitin" evidence="1">
    <location>
        <begin position="69"/>
        <end position="134"/>
    </location>
</feature>
<dbReference type="HOGENOM" id="CLU_097421_0_0_4"/>
<sequence>MNFIKIEIDDPVPLGRQVLTAAGMHGDDNYSLFNILESGDFEDVRLDEQIDLRRPGAERFIAFKSDRNFKLTVNGSQVVWGRPTISGADLYALSKPADGEAVFMVVSGGEDRQIEREDDVDLAAPGVERFENAPKRHPKVVIIVNGTKEELPAPLVTFDQLVALAYPGQPPQPGITYSITYYKVASYPHQGPMAPGGSVEAKNGSIFNVGRTIQS</sequence>
<feature type="domain" description="Multi-ubiquitin" evidence="1">
    <location>
        <begin position="141"/>
        <end position="212"/>
    </location>
</feature>
<feature type="domain" description="Multi-ubiquitin" evidence="1">
    <location>
        <begin position="2"/>
        <end position="64"/>
    </location>
</feature>
<name>Q1LHZ6_CUPMC</name>
<evidence type="ECO:0000313" key="2">
    <source>
        <dbReference type="EMBL" id="ABF10230.1"/>
    </source>
</evidence>